<evidence type="ECO:0000313" key="6">
    <source>
        <dbReference type="Proteomes" id="UP000184330"/>
    </source>
</evidence>
<dbReference type="STRING" id="576137.A0A1L7X8V7"/>
<evidence type="ECO:0000259" key="3">
    <source>
        <dbReference type="Pfam" id="PF05390"/>
    </source>
</evidence>
<dbReference type="PANTHER" id="PTHR28154">
    <property type="entry name" value="CELL WALL SYNTHESIS PROTEIN KNH1-RELATED"/>
    <property type="match status" value="1"/>
</dbReference>
<dbReference type="GO" id="GO:0005576">
    <property type="term" value="C:extracellular region"/>
    <property type="evidence" value="ECO:0007669"/>
    <property type="project" value="TreeGrafter"/>
</dbReference>
<proteinExistence type="predicted"/>
<dbReference type="GO" id="GO:0031505">
    <property type="term" value="P:fungal-type cell wall organization"/>
    <property type="evidence" value="ECO:0007669"/>
    <property type="project" value="TreeGrafter"/>
</dbReference>
<dbReference type="InterPro" id="IPR018466">
    <property type="entry name" value="Kre9/Knh1-like_N"/>
</dbReference>
<protein>
    <submittedName>
        <fullName evidence="5">Related to KRE9 Cell wall synthesis protein</fullName>
    </submittedName>
</protein>
<feature type="chain" id="PRO_5012228204" evidence="2">
    <location>
        <begin position="20"/>
        <end position="258"/>
    </location>
</feature>
<evidence type="ECO:0000313" key="5">
    <source>
        <dbReference type="EMBL" id="CZR61459.1"/>
    </source>
</evidence>
<dbReference type="OrthoDB" id="2432613at2759"/>
<sequence length="258" mass="26106">MRLSSNLLFLVASAPLAFAYPEFTVPAAGASVPGGTAFSVTWKDSGDAPALADLTTYTLFLFSGSNASPQQLYSLSAGTIATASTVSVTVPVGTGGTGTNAYFLGMLSVASAGGTIWTYSSRFTMTGMTGSFSAAVAAANLQVTGTTGPDPVNAVADAGTGATSSAAGAWGTPYNLQTGLTKYAPMQPVPPTAITATNTSPLWPTSSVSLATTFLPIPSQVTTLTQANTFSVSSHANTAAAASSPTNDMQRFLNRWKD</sequence>
<reference evidence="5 6" key="1">
    <citation type="submission" date="2016-03" db="EMBL/GenBank/DDBJ databases">
        <authorList>
            <person name="Ploux O."/>
        </authorList>
    </citation>
    <scope>NUCLEOTIDE SEQUENCE [LARGE SCALE GENOMIC DNA]</scope>
    <source>
        <strain evidence="5 6">UAMH 11012</strain>
    </source>
</reference>
<feature type="signal peptide" evidence="2">
    <location>
        <begin position="1"/>
        <end position="19"/>
    </location>
</feature>
<accession>A0A1L7X8V7</accession>
<dbReference type="AlphaFoldDB" id="A0A1L7X8V7"/>
<dbReference type="PANTHER" id="PTHR28154:SF1">
    <property type="entry name" value="CELL WALL SYNTHESIS PROTEIN KNH1-RELATED"/>
    <property type="match status" value="1"/>
</dbReference>
<evidence type="ECO:0000256" key="2">
    <source>
        <dbReference type="SAM" id="SignalP"/>
    </source>
</evidence>
<keyword evidence="6" id="KW-1185">Reference proteome</keyword>
<dbReference type="InterPro" id="IPR008659">
    <property type="entry name" value="Kre9/Knh1_C"/>
</dbReference>
<dbReference type="Pfam" id="PF05390">
    <property type="entry name" value="Kre9_KNH1_C"/>
    <property type="match status" value="1"/>
</dbReference>
<feature type="domain" description="Yeast cell wall synthesis Kre9/Knh1 C-terminal" evidence="3">
    <location>
        <begin position="170"/>
        <end position="247"/>
    </location>
</feature>
<organism evidence="5 6">
    <name type="scientific">Phialocephala subalpina</name>
    <dbReference type="NCBI Taxonomy" id="576137"/>
    <lineage>
        <taxon>Eukaryota</taxon>
        <taxon>Fungi</taxon>
        <taxon>Dikarya</taxon>
        <taxon>Ascomycota</taxon>
        <taxon>Pezizomycotina</taxon>
        <taxon>Leotiomycetes</taxon>
        <taxon>Helotiales</taxon>
        <taxon>Mollisiaceae</taxon>
        <taxon>Phialocephala</taxon>
        <taxon>Phialocephala fortinii species complex</taxon>
    </lineage>
</organism>
<dbReference type="InterPro" id="IPR045328">
    <property type="entry name" value="Kre9/Knh1"/>
</dbReference>
<dbReference type="EMBL" id="FJOG01000018">
    <property type="protein sequence ID" value="CZR61459.1"/>
    <property type="molecule type" value="Genomic_DNA"/>
</dbReference>
<gene>
    <name evidence="5" type="ORF">PAC_11355</name>
</gene>
<dbReference type="Proteomes" id="UP000184330">
    <property type="component" value="Unassembled WGS sequence"/>
</dbReference>
<name>A0A1L7X8V7_9HELO</name>
<evidence type="ECO:0000259" key="4">
    <source>
        <dbReference type="Pfam" id="PF10342"/>
    </source>
</evidence>
<dbReference type="Pfam" id="PF10342">
    <property type="entry name" value="Kre9_KNH"/>
    <property type="match status" value="1"/>
</dbReference>
<dbReference type="GO" id="GO:0042546">
    <property type="term" value="P:cell wall biogenesis"/>
    <property type="evidence" value="ECO:0007669"/>
    <property type="project" value="InterPro"/>
</dbReference>
<feature type="domain" description="Yeast cell wall synthesis Kre9/Knh1-like N-terminal" evidence="4">
    <location>
        <begin position="26"/>
        <end position="124"/>
    </location>
</feature>
<dbReference type="GO" id="GO:0006078">
    <property type="term" value="P:(1-&gt;6)-beta-D-glucan biosynthetic process"/>
    <property type="evidence" value="ECO:0007669"/>
    <property type="project" value="InterPro"/>
</dbReference>
<keyword evidence="1 2" id="KW-0732">Signal</keyword>
<evidence type="ECO:0000256" key="1">
    <source>
        <dbReference type="ARBA" id="ARBA00022729"/>
    </source>
</evidence>